<reference evidence="2 3" key="1">
    <citation type="journal article" date="2024" name="Nat. Commun.">
        <title>Phylogenomics reveals the evolutionary origins of lichenization in chlorophyte algae.</title>
        <authorList>
            <person name="Puginier C."/>
            <person name="Libourel C."/>
            <person name="Otte J."/>
            <person name="Skaloud P."/>
            <person name="Haon M."/>
            <person name="Grisel S."/>
            <person name="Petersen M."/>
            <person name="Berrin J.G."/>
            <person name="Delaux P.M."/>
            <person name="Dal Grande F."/>
            <person name="Keller J."/>
        </authorList>
    </citation>
    <scope>NUCLEOTIDE SEQUENCE [LARGE SCALE GENOMIC DNA]</scope>
    <source>
        <strain evidence="2 3">SAG 245.80</strain>
    </source>
</reference>
<feature type="compositionally biased region" description="Gly residues" evidence="1">
    <location>
        <begin position="195"/>
        <end position="213"/>
    </location>
</feature>
<dbReference type="AlphaFoldDB" id="A0AAW1RE48"/>
<keyword evidence="3" id="KW-1185">Reference proteome</keyword>
<organism evidence="2 3">
    <name type="scientific">Elliptochloris bilobata</name>
    <dbReference type="NCBI Taxonomy" id="381761"/>
    <lineage>
        <taxon>Eukaryota</taxon>
        <taxon>Viridiplantae</taxon>
        <taxon>Chlorophyta</taxon>
        <taxon>core chlorophytes</taxon>
        <taxon>Trebouxiophyceae</taxon>
        <taxon>Trebouxiophyceae incertae sedis</taxon>
        <taxon>Elliptochloris clade</taxon>
        <taxon>Elliptochloris</taxon>
    </lineage>
</organism>
<evidence type="ECO:0000313" key="2">
    <source>
        <dbReference type="EMBL" id="KAK9831838.1"/>
    </source>
</evidence>
<protein>
    <submittedName>
        <fullName evidence="2">Uncharacterized protein</fullName>
    </submittedName>
</protein>
<gene>
    <name evidence="2" type="ORF">WJX81_000332</name>
</gene>
<dbReference type="Proteomes" id="UP001445335">
    <property type="component" value="Unassembled WGS sequence"/>
</dbReference>
<sequence length="290" mass="30430">MAGINRLGAGPRKPGIARPIDPNRFIVQDLVPEGVENDQDYKRMVQDIEDAQQSQVGWLFGRGAFDKSDLMYLRDEEERQRFTEDERRDRELQQFQKQRARLEPAAPGPAPPRPVRRDKDKGGSSVQAKVLSKLRVKAAAPAGGAGPPTGDPAPQAARATIYAGEAPAAKRQRADRAPSVSGGAGAKRAETTGAGSAGAGSSGAGPACAGGGRDSSSGQARAGDPEEGLAGLLGAYGSDEEEEEDEKPVDQKGLRLHRTQLLARRGQCAKCQGHKASAAVAASYGGSWPA</sequence>
<feature type="compositionally biased region" description="Basic and acidic residues" evidence="1">
    <location>
        <begin position="79"/>
        <end position="92"/>
    </location>
</feature>
<proteinExistence type="predicted"/>
<accession>A0AAW1RE48</accession>
<evidence type="ECO:0000313" key="3">
    <source>
        <dbReference type="Proteomes" id="UP001445335"/>
    </source>
</evidence>
<feature type="region of interest" description="Disordered" evidence="1">
    <location>
        <begin position="79"/>
        <end position="255"/>
    </location>
</feature>
<name>A0AAW1RE48_9CHLO</name>
<evidence type="ECO:0000256" key="1">
    <source>
        <dbReference type="SAM" id="MobiDB-lite"/>
    </source>
</evidence>
<feature type="compositionally biased region" description="Acidic residues" evidence="1">
    <location>
        <begin position="238"/>
        <end position="247"/>
    </location>
</feature>
<feature type="region of interest" description="Disordered" evidence="1">
    <location>
        <begin position="1"/>
        <end position="20"/>
    </location>
</feature>
<dbReference type="EMBL" id="JALJOU010000044">
    <property type="protein sequence ID" value="KAK9831838.1"/>
    <property type="molecule type" value="Genomic_DNA"/>
</dbReference>
<comment type="caution">
    <text evidence="2">The sequence shown here is derived from an EMBL/GenBank/DDBJ whole genome shotgun (WGS) entry which is preliminary data.</text>
</comment>